<dbReference type="Gene3D" id="3.40.50.300">
    <property type="entry name" value="P-loop containing nucleotide triphosphate hydrolases"/>
    <property type="match status" value="1"/>
</dbReference>
<dbReference type="PANTHER" id="PTHR36451">
    <property type="entry name" value="PAPS-DEPENDENT SULFOTRANSFERASE STF3"/>
    <property type="match status" value="1"/>
</dbReference>
<dbReference type="InterPro" id="IPR052736">
    <property type="entry name" value="Stf3_sulfotransferase"/>
</dbReference>
<dbReference type="AlphaFoldDB" id="A0A7V4WVX5"/>
<gene>
    <name evidence="1" type="ORF">ENK44_09175</name>
</gene>
<dbReference type="PANTHER" id="PTHR36451:SF1">
    <property type="entry name" value="OMEGA-HYDROXY-BETA-DIHYDROMENAQUINONE-9 SULFOTRANSFERASE STF3"/>
    <property type="match status" value="1"/>
</dbReference>
<dbReference type="Pfam" id="PF13469">
    <property type="entry name" value="Sulfotransfer_3"/>
    <property type="match status" value="1"/>
</dbReference>
<evidence type="ECO:0000313" key="1">
    <source>
        <dbReference type="EMBL" id="HGY55861.1"/>
    </source>
</evidence>
<reference evidence="1" key="1">
    <citation type="journal article" date="2020" name="mSystems">
        <title>Genome- and Community-Level Interaction Insights into Carbon Utilization and Element Cycling Functions of Hydrothermarchaeota in Hydrothermal Sediment.</title>
        <authorList>
            <person name="Zhou Z."/>
            <person name="Liu Y."/>
            <person name="Xu W."/>
            <person name="Pan J."/>
            <person name="Luo Z.H."/>
            <person name="Li M."/>
        </authorList>
    </citation>
    <scope>NUCLEOTIDE SEQUENCE [LARGE SCALE GENOMIC DNA]</scope>
    <source>
        <strain evidence="1">HyVt-577</strain>
    </source>
</reference>
<dbReference type="SUPFAM" id="SSF52540">
    <property type="entry name" value="P-loop containing nucleoside triphosphate hydrolases"/>
    <property type="match status" value="1"/>
</dbReference>
<organism evidence="1">
    <name type="scientific">Caldithrix abyssi</name>
    <dbReference type="NCBI Taxonomy" id="187145"/>
    <lineage>
        <taxon>Bacteria</taxon>
        <taxon>Pseudomonadati</taxon>
        <taxon>Calditrichota</taxon>
        <taxon>Calditrichia</taxon>
        <taxon>Calditrichales</taxon>
        <taxon>Calditrichaceae</taxon>
        <taxon>Caldithrix</taxon>
    </lineage>
</organism>
<dbReference type="EMBL" id="DRQG01000086">
    <property type="protein sequence ID" value="HGY55861.1"/>
    <property type="molecule type" value="Genomic_DNA"/>
</dbReference>
<protein>
    <submittedName>
        <fullName evidence="1">Sulfotransferase</fullName>
    </submittedName>
</protein>
<accession>A0A7V4WVX5</accession>
<dbReference type="InterPro" id="IPR027417">
    <property type="entry name" value="P-loop_NTPase"/>
</dbReference>
<dbReference type="Proteomes" id="UP000885779">
    <property type="component" value="Unassembled WGS sequence"/>
</dbReference>
<proteinExistence type="predicted"/>
<comment type="caution">
    <text evidence="1">The sequence shown here is derived from an EMBL/GenBank/DDBJ whole genome shotgun (WGS) entry which is preliminary data.</text>
</comment>
<sequence length="376" mass="45118">MYSNLSNSPKVEWSKTLFDSLVGITKENWFRLLKENHFRVSPRYAKPILFVTLASYHNSRFQKEEEKRFGEAVRQTKFEHPPIFLIGHWRSGTTYLHNLISQDKRFAYPNLFEIQTPHSFLSRWFILEKHLERAQSFKRSMDNMRVDLTSPQEEEFALAVMTLKSPLIGWIFPKRAEYYDRYLSFKNVSKEEIDFWKENYIYFLKKLTFKHKRQLLLKSPVNTSRIKLLLDIFPEAKFVHIHRNPYDVIRSTMKLFSTAVTSSQLQKPDSPEAGDYIIDRYRALYSDFFEQKGLIPEKHYVEVSFEDLEKNPLMVLKTIYDGLNIDDFEKIKPAFEQYLEQNKSYKKNHYKELDRKYTQKINEQCKPCIEAWGYNL</sequence>
<name>A0A7V4WVX5_CALAY</name>